<dbReference type="Proteomes" id="UP000325081">
    <property type="component" value="Unassembled WGS sequence"/>
</dbReference>
<evidence type="ECO:0000256" key="1">
    <source>
        <dbReference type="SAM" id="MobiDB-lite"/>
    </source>
</evidence>
<organism evidence="2 3">
    <name type="scientific">Striga asiatica</name>
    <name type="common">Asiatic witchweed</name>
    <name type="synonym">Buchnera asiatica</name>
    <dbReference type="NCBI Taxonomy" id="4170"/>
    <lineage>
        <taxon>Eukaryota</taxon>
        <taxon>Viridiplantae</taxon>
        <taxon>Streptophyta</taxon>
        <taxon>Embryophyta</taxon>
        <taxon>Tracheophyta</taxon>
        <taxon>Spermatophyta</taxon>
        <taxon>Magnoliopsida</taxon>
        <taxon>eudicotyledons</taxon>
        <taxon>Gunneridae</taxon>
        <taxon>Pentapetalae</taxon>
        <taxon>asterids</taxon>
        <taxon>lamiids</taxon>
        <taxon>Lamiales</taxon>
        <taxon>Orobanchaceae</taxon>
        <taxon>Buchnereae</taxon>
        <taxon>Striga</taxon>
    </lineage>
</organism>
<feature type="compositionally biased region" description="Basic and acidic residues" evidence="1">
    <location>
        <begin position="72"/>
        <end position="103"/>
    </location>
</feature>
<evidence type="ECO:0000313" key="2">
    <source>
        <dbReference type="EMBL" id="GER39457.1"/>
    </source>
</evidence>
<name>A0A5A7Q4W3_STRAF</name>
<protein>
    <submittedName>
        <fullName evidence="2">Glucans biosynthesis glucosyltransferase H</fullName>
    </submittedName>
</protein>
<feature type="compositionally biased region" description="Basic and acidic residues" evidence="1">
    <location>
        <begin position="1"/>
        <end position="33"/>
    </location>
</feature>
<accession>A0A5A7Q4W3</accession>
<feature type="region of interest" description="Disordered" evidence="1">
    <location>
        <begin position="1"/>
        <end position="138"/>
    </location>
</feature>
<reference evidence="3" key="1">
    <citation type="journal article" date="2019" name="Curr. Biol.">
        <title>Genome Sequence of Striga asiatica Provides Insight into the Evolution of Plant Parasitism.</title>
        <authorList>
            <person name="Yoshida S."/>
            <person name="Kim S."/>
            <person name="Wafula E.K."/>
            <person name="Tanskanen J."/>
            <person name="Kim Y.M."/>
            <person name="Honaas L."/>
            <person name="Yang Z."/>
            <person name="Spallek T."/>
            <person name="Conn C.E."/>
            <person name="Ichihashi Y."/>
            <person name="Cheong K."/>
            <person name="Cui S."/>
            <person name="Der J.P."/>
            <person name="Gundlach H."/>
            <person name="Jiao Y."/>
            <person name="Hori C."/>
            <person name="Ishida J.K."/>
            <person name="Kasahara H."/>
            <person name="Kiba T."/>
            <person name="Kim M.S."/>
            <person name="Koo N."/>
            <person name="Laohavisit A."/>
            <person name="Lee Y.H."/>
            <person name="Lumba S."/>
            <person name="McCourt P."/>
            <person name="Mortimer J.C."/>
            <person name="Mutuku J.M."/>
            <person name="Nomura T."/>
            <person name="Sasaki-Sekimoto Y."/>
            <person name="Seto Y."/>
            <person name="Wang Y."/>
            <person name="Wakatake T."/>
            <person name="Sakakibara H."/>
            <person name="Demura T."/>
            <person name="Yamaguchi S."/>
            <person name="Yoneyama K."/>
            <person name="Manabe R.I."/>
            <person name="Nelson D.C."/>
            <person name="Schulman A.H."/>
            <person name="Timko M.P."/>
            <person name="dePamphilis C.W."/>
            <person name="Choi D."/>
            <person name="Shirasu K."/>
        </authorList>
    </citation>
    <scope>NUCLEOTIDE SEQUENCE [LARGE SCALE GENOMIC DNA]</scope>
    <source>
        <strain evidence="3">cv. UVA1</strain>
    </source>
</reference>
<evidence type="ECO:0000313" key="3">
    <source>
        <dbReference type="Proteomes" id="UP000325081"/>
    </source>
</evidence>
<keyword evidence="3" id="KW-1185">Reference proteome</keyword>
<sequence>MQPAWHHEGNPPRGERRGPGNLDHMKKERHDELCEPAPHVPPPCSHRIDGPYNRPCEHDAGPVAARHKRGQGHPDHEPDGHVAARVRDQRHGEHDGGHEERGPTRSHAKPMTRREKMLPETEATPAAPTSERERPRLSRMMGTRGAAANVETRQVQKESHARWKERMWGPAKEKILRVLARCSESTGRSNLGSSGMAEISRASAILWISLMCWGEINSGVVAAAIPNRRGGYGSREGPRSGIVATDGRCSAEGIPVMLFSRGEIGMTGEGVSKSTVTAPAPSLRRRRSKGRLLQLCGLNSQQRGCRGIGIGAMNWDRIRGRSGSSPPEAAAVAARRRTAMSQKFGLRNGGEMGKMGF</sequence>
<comment type="caution">
    <text evidence="2">The sequence shown here is derived from an EMBL/GenBank/DDBJ whole genome shotgun (WGS) entry which is preliminary data.</text>
</comment>
<dbReference type="EMBL" id="BKCP01005661">
    <property type="protein sequence ID" value="GER39457.1"/>
    <property type="molecule type" value="Genomic_DNA"/>
</dbReference>
<proteinExistence type="predicted"/>
<dbReference type="OrthoDB" id="1701673at2759"/>
<dbReference type="AlphaFoldDB" id="A0A5A7Q4W3"/>
<gene>
    <name evidence="2" type="ORF">STAS_16072</name>
</gene>
<dbReference type="GO" id="GO:0016740">
    <property type="term" value="F:transferase activity"/>
    <property type="evidence" value="ECO:0007669"/>
    <property type="project" value="UniProtKB-KW"/>
</dbReference>
<keyword evidence="2" id="KW-0808">Transferase</keyword>